<name>A0A6A6J5R5_WESOR</name>
<keyword evidence="5" id="KW-1185">Reference proteome</keyword>
<dbReference type="Proteomes" id="UP000800097">
    <property type="component" value="Unassembled WGS sequence"/>
</dbReference>
<keyword evidence="3" id="KW-0812">Transmembrane</keyword>
<evidence type="ECO:0000313" key="4">
    <source>
        <dbReference type="EMBL" id="KAF2271921.1"/>
    </source>
</evidence>
<feature type="transmembrane region" description="Helical" evidence="3">
    <location>
        <begin position="43"/>
        <end position="63"/>
    </location>
</feature>
<dbReference type="EMBL" id="ML986530">
    <property type="protein sequence ID" value="KAF2271921.1"/>
    <property type="molecule type" value="Genomic_DNA"/>
</dbReference>
<evidence type="ECO:0000256" key="2">
    <source>
        <dbReference type="SAM" id="MobiDB-lite"/>
    </source>
</evidence>
<dbReference type="GeneID" id="54556014"/>
<protein>
    <submittedName>
        <fullName evidence="4">Uncharacterized protein</fullName>
    </submittedName>
</protein>
<dbReference type="RefSeq" id="XP_033649460.1">
    <property type="nucleotide sequence ID" value="XM_033802839.1"/>
</dbReference>
<keyword evidence="3" id="KW-1133">Transmembrane helix</keyword>
<evidence type="ECO:0000256" key="3">
    <source>
        <dbReference type="SAM" id="Phobius"/>
    </source>
</evidence>
<evidence type="ECO:0000256" key="1">
    <source>
        <dbReference type="SAM" id="Coils"/>
    </source>
</evidence>
<dbReference type="AlphaFoldDB" id="A0A6A6J5R5"/>
<organism evidence="4 5">
    <name type="scientific">Westerdykella ornata</name>
    <dbReference type="NCBI Taxonomy" id="318751"/>
    <lineage>
        <taxon>Eukaryota</taxon>
        <taxon>Fungi</taxon>
        <taxon>Dikarya</taxon>
        <taxon>Ascomycota</taxon>
        <taxon>Pezizomycotina</taxon>
        <taxon>Dothideomycetes</taxon>
        <taxon>Pleosporomycetidae</taxon>
        <taxon>Pleosporales</taxon>
        <taxon>Sporormiaceae</taxon>
        <taxon>Westerdykella</taxon>
    </lineage>
</organism>
<keyword evidence="1" id="KW-0175">Coiled coil</keyword>
<sequence>MLMPRDQDILSLPLDNETSSFQTNPIVQIIGTKAVDPFYLINIVAWPILIPVIPLLYVILLYANPPRRNGPSTRESGGLNQDEDAAVQRPAPPPEPEYLEDEPAPDPAMLLIKVWLNLMTRVASLLVWIMILEVAGAFRLDDVLCETIPRGNIAKVMYCDGKRLLDSKLTHLVALLATWRVLRWMRSLAQEEERDMKDYLKRLRRLEERLEATEVLVREYKRLGEVLKLMEMEVKRREEDSERVKKEHECYKEAVEELKRRAEAAGVDIGNLSVHS</sequence>
<feature type="compositionally biased region" description="Polar residues" evidence="2">
    <location>
        <begin position="70"/>
        <end position="79"/>
    </location>
</feature>
<accession>A0A6A6J5R5</accession>
<reference evidence="4" key="1">
    <citation type="journal article" date="2020" name="Stud. Mycol.">
        <title>101 Dothideomycetes genomes: a test case for predicting lifestyles and emergence of pathogens.</title>
        <authorList>
            <person name="Haridas S."/>
            <person name="Albert R."/>
            <person name="Binder M."/>
            <person name="Bloem J."/>
            <person name="Labutti K."/>
            <person name="Salamov A."/>
            <person name="Andreopoulos B."/>
            <person name="Baker S."/>
            <person name="Barry K."/>
            <person name="Bills G."/>
            <person name="Bluhm B."/>
            <person name="Cannon C."/>
            <person name="Castanera R."/>
            <person name="Culley D."/>
            <person name="Daum C."/>
            <person name="Ezra D."/>
            <person name="Gonzalez J."/>
            <person name="Henrissat B."/>
            <person name="Kuo A."/>
            <person name="Liang C."/>
            <person name="Lipzen A."/>
            <person name="Lutzoni F."/>
            <person name="Magnuson J."/>
            <person name="Mondo S."/>
            <person name="Nolan M."/>
            <person name="Ohm R."/>
            <person name="Pangilinan J."/>
            <person name="Park H.-J."/>
            <person name="Ramirez L."/>
            <person name="Alfaro M."/>
            <person name="Sun H."/>
            <person name="Tritt A."/>
            <person name="Yoshinaga Y."/>
            <person name="Zwiers L.-H."/>
            <person name="Turgeon B."/>
            <person name="Goodwin S."/>
            <person name="Spatafora J."/>
            <person name="Crous P."/>
            <person name="Grigoriev I."/>
        </authorList>
    </citation>
    <scope>NUCLEOTIDE SEQUENCE</scope>
    <source>
        <strain evidence="4">CBS 379.55</strain>
    </source>
</reference>
<evidence type="ECO:0000313" key="5">
    <source>
        <dbReference type="Proteomes" id="UP000800097"/>
    </source>
</evidence>
<gene>
    <name evidence="4" type="ORF">EI97DRAFT_504620</name>
</gene>
<keyword evidence="3" id="KW-0472">Membrane</keyword>
<feature type="region of interest" description="Disordered" evidence="2">
    <location>
        <begin position="70"/>
        <end position="102"/>
    </location>
</feature>
<feature type="coiled-coil region" evidence="1">
    <location>
        <begin position="189"/>
        <end position="261"/>
    </location>
</feature>
<proteinExistence type="predicted"/>